<dbReference type="GO" id="GO:0005789">
    <property type="term" value="C:endoplasmic reticulum membrane"/>
    <property type="evidence" value="ECO:0007669"/>
    <property type="project" value="TreeGrafter"/>
</dbReference>
<dbReference type="OrthoDB" id="6410656at2759"/>
<organism evidence="2 3">
    <name type="scientific">Acanthosepion pharaonis</name>
    <name type="common">Pharaoh cuttlefish</name>
    <name type="synonym">Sepia pharaonis</name>
    <dbReference type="NCBI Taxonomy" id="158019"/>
    <lineage>
        <taxon>Eukaryota</taxon>
        <taxon>Metazoa</taxon>
        <taxon>Spiralia</taxon>
        <taxon>Lophotrochozoa</taxon>
        <taxon>Mollusca</taxon>
        <taxon>Cephalopoda</taxon>
        <taxon>Coleoidea</taxon>
        <taxon>Decapodiformes</taxon>
        <taxon>Sepiida</taxon>
        <taxon>Sepiina</taxon>
        <taxon>Sepiidae</taxon>
        <taxon>Acanthosepion</taxon>
    </lineage>
</organism>
<name>A0A812DRI5_ACAPH</name>
<dbReference type="EMBL" id="CAHIKZ030004283">
    <property type="protein sequence ID" value="CAE1309324.1"/>
    <property type="molecule type" value="Genomic_DNA"/>
</dbReference>
<feature type="coiled-coil region" evidence="1">
    <location>
        <begin position="481"/>
        <end position="508"/>
    </location>
</feature>
<keyword evidence="1" id="KW-0175">Coiled coil</keyword>
<dbReference type="AlphaFoldDB" id="A0A812DRI5"/>
<dbReference type="InterPro" id="IPR040248">
    <property type="entry name" value="RRBP1"/>
</dbReference>
<accession>A0A812DRI5</accession>
<feature type="coiled-coil region" evidence="1">
    <location>
        <begin position="69"/>
        <end position="156"/>
    </location>
</feature>
<feature type="coiled-coil region" evidence="1">
    <location>
        <begin position="222"/>
        <end position="444"/>
    </location>
</feature>
<evidence type="ECO:0000256" key="1">
    <source>
        <dbReference type="SAM" id="Coils"/>
    </source>
</evidence>
<feature type="coiled-coil region" evidence="1">
    <location>
        <begin position="1"/>
        <end position="28"/>
    </location>
</feature>
<dbReference type="Proteomes" id="UP000597762">
    <property type="component" value="Unassembled WGS sequence"/>
</dbReference>
<evidence type="ECO:0000313" key="3">
    <source>
        <dbReference type="Proteomes" id="UP000597762"/>
    </source>
</evidence>
<keyword evidence="3" id="KW-1185">Reference proteome</keyword>
<evidence type="ECO:0000313" key="2">
    <source>
        <dbReference type="EMBL" id="CAE1309324.1"/>
    </source>
</evidence>
<comment type="caution">
    <text evidence="2">The sequence shown here is derived from an EMBL/GenBank/DDBJ whole genome shotgun (WGS) entry which is preliminary data.</text>
</comment>
<gene>
    <name evidence="2" type="ORF">SPHA_61051</name>
</gene>
<protein>
    <submittedName>
        <fullName evidence="2">RRBP1</fullName>
    </submittedName>
</protein>
<dbReference type="PANTHER" id="PTHR18939:SF4">
    <property type="entry name" value="RIBOSOME-BINDING PROTEIN 1"/>
    <property type="match status" value="1"/>
</dbReference>
<sequence>MMNLSKRVEELEEELGIVKQKNMILLEENKLVHEKPVKVGVNLGERQEPAGAPNGDVQQESLACTKVALVEHERLLGEKQSEIVRLTAELGNKETETKARVDEKESEIQTLTSSLNTQIGEIEKLREEIQAFKNKNDELRKRNWKAMEAVEKAEKSAVEKISNAVKNTMQCQSLDKSVLMRIFPDISVTESLEHDIWLKSFEVEAVNYIKGLKETSESVRKLEKAEMMKKELEIRLNELEKKLSEAQISKSETVEDLHKQIDILTAQLKDSTLKYTELQTNSEETKTKLEDRLKELKSAFSETKTLCMSLKEKLENAPINNSTEEYEKQVDTLMVQLKESNETVAKLETQVKKYQNLLKVTDDKLQVLQRSVEDEELKWRREQQTLQKSLMEAQQELEELRKNQVDQTFAQSLEAVNSQTEKEYKLLRLQVEEDEKKVRDLSQTIVKLNGIIKTGQDALSQEQELVCKLKQQLAEKNSTESPSAAQEVEELKKKLAQKEKEVEQGQLYNNALSQKLASAVSSNDVGTSV</sequence>
<dbReference type="PANTHER" id="PTHR18939">
    <property type="entry name" value="RIBOSOME BINDING PROTEIN-1"/>
    <property type="match status" value="1"/>
</dbReference>
<proteinExistence type="predicted"/>
<reference evidence="2" key="1">
    <citation type="submission" date="2021-01" db="EMBL/GenBank/DDBJ databases">
        <authorList>
            <person name="Li R."/>
            <person name="Bekaert M."/>
        </authorList>
    </citation>
    <scope>NUCLEOTIDE SEQUENCE</scope>
    <source>
        <strain evidence="2">Farmed</strain>
    </source>
</reference>